<dbReference type="Proteomes" id="UP000318878">
    <property type="component" value="Unassembled WGS sequence"/>
</dbReference>
<keyword evidence="2" id="KW-1185">Reference proteome</keyword>
<organism evidence="1 2">
    <name type="scientific">Blastopirellula retiformator</name>
    <dbReference type="NCBI Taxonomy" id="2527970"/>
    <lineage>
        <taxon>Bacteria</taxon>
        <taxon>Pseudomonadati</taxon>
        <taxon>Planctomycetota</taxon>
        <taxon>Planctomycetia</taxon>
        <taxon>Pirellulales</taxon>
        <taxon>Pirellulaceae</taxon>
        <taxon>Blastopirellula</taxon>
    </lineage>
</organism>
<dbReference type="OrthoDB" id="9958974at2"/>
<gene>
    <name evidence="1" type="ORF">Enr8_02520</name>
</gene>
<accession>A0A5C5VKY7</accession>
<evidence type="ECO:0000313" key="2">
    <source>
        <dbReference type="Proteomes" id="UP000318878"/>
    </source>
</evidence>
<evidence type="ECO:0000313" key="1">
    <source>
        <dbReference type="EMBL" id="TWT38559.1"/>
    </source>
</evidence>
<dbReference type="EMBL" id="SJPF01000001">
    <property type="protein sequence ID" value="TWT38559.1"/>
    <property type="molecule type" value="Genomic_DNA"/>
</dbReference>
<name>A0A5C5VKY7_9BACT</name>
<protein>
    <submittedName>
        <fullName evidence="1">Uncharacterized protein</fullName>
    </submittedName>
</protein>
<proteinExistence type="predicted"/>
<reference evidence="1 2" key="1">
    <citation type="submission" date="2019-02" db="EMBL/GenBank/DDBJ databases">
        <title>Deep-cultivation of Planctomycetes and their phenomic and genomic characterization uncovers novel biology.</title>
        <authorList>
            <person name="Wiegand S."/>
            <person name="Jogler M."/>
            <person name="Boedeker C."/>
            <person name="Pinto D."/>
            <person name="Vollmers J."/>
            <person name="Rivas-Marin E."/>
            <person name="Kohn T."/>
            <person name="Peeters S.H."/>
            <person name="Heuer A."/>
            <person name="Rast P."/>
            <person name="Oberbeckmann S."/>
            <person name="Bunk B."/>
            <person name="Jeske O."/>
            <person name="Meyerdierks A."/>
            <person name="Storesund J.E."/>
            <person name="Kallscheuer N."/>
            <person name="Luecker S."/>
            <person name="Lage O.M."/>
            <person name="Pohl T."/>
            <person name="Merkel B.J."/>
            <person name="Hornburger P."/>
            <person name="Mueller R.-W."/>
            <person name="Bruemmer F."/>
            <person name="Labrenz M."/>
            <person name="Spormann A.M."/>
            <person name="Op Den Camp H."/>
            <person name="Overmann J."/>
            <person name="Amann R."/>
            <person name="Jetten M.S.M."/>
            <person name="Mascher T."/>
            <person name="Medema M.H."/>
            <person name="Devos D.P."/>
            <person name="Kaster A.-K."/>
            <person name="Ovreas L."/>
            <person name="Rohde M."/>
            <person name="Galperin M.Y."/>
            <person name="Jogler C."/>
        </authorList>
    </citation>
    <scope>NUCLEOTIDE SEQUENCE [LARGE SCALE GENOMIC DNA]</scope>
    <source>
        <strain evidence="1 2">Enr8</strain>
    </source>
</reference>
<comment type="caution">
    <text evidence="1">The sequence shown here is derived from an EMBL/GenBank/DDBJ whole genome shotgun (WGS) entry which is preliminary data.</text>
</comment>
<dbReference type="RefSeq" id="WP_146428800.1">
    <property type="nucleotide sequence ID" value="NZ_SJPF01000001.1"/>
</dbReference>
<sequence>MTRHLIEIREMRPASTQIARLVKSLKIIHGKKQSRWPQLWNWFRASATPAPKPPRRFGEIDLVFASQALQTQAAQMSRSE</sequence>
<dbReference type="AlphaFoldDB" id="A0A5C5VKY7"/>